<accession>A0ABX1MIW0</accession>
<organism evidence="3 4">
    <name type="scientific">Aromatoleum petrolei</name>
    <dbReference type="NCBI Taxonomy" id="76116"/>
    <lineage>
        <taxon>Bacteria</taxon>
        <taxon>Pseudomonadati</taxon>
        <taxon>Pseudomonadota</taxon>
        <taxon>Betaproteobacteria</taxon>
        <taxon>Rhodocyclales</taxon>
        <taxon>Rhodocyclaceae</taxon>
        <taxon>Aromatoleum</taxon>
    </lineage>
</organism>
<dbReference type="Pfam" id="PF08379">
    <property type="entry name" value="Bact_transglu_N"/>
    <property type="match status" value="1"/>
</dbReference>
<dbReference type="InterPro" id="IPR038765">
    <property type="entry name" value="Papain-like_cys_pep_sf"/>
</dbReference>
<dbReference type="EMBL" id="WTVR01000007">
    <property type="protein sequence ID" value="NMF87878.1"/>
    <property type="molecule type" value="Genomic_DNA"/>
</dbReference>
<dbReference type="PANTHER" id="PTHR33490">
    <property type="entry name" value="BLR5614 PROTEIN-RELATED"/>
    <property type="match status" value="1"/>
</dbReference>
<dbReference type="Pfam" id="PF09899">
    <property type="entry name" value="DUF2126"/>
    <property type="match status" value="1"/>
</dbReference>
<feature type="region of interest" description="Disordered" evidence="1">
    <location>
        <begin position="578"/>
        <end position="598"/>
    </location>
</feature>
<dbReference type="PANTHER" id="PTHR33490:SF1">
    <property type="entry name" value="SLL1233 PROTEIN"/>
    <property type="match status" value="1"/>
</dbReference>
<evidence type="ECO:0000313" key="4">
    <source>
        <dbReference type="Proteomes" id="UP000652074"/>
    </source>
</evidence>
<dbReference type="Gene3D" id="3.10.620.30">
    <property type="match status" value="1"/>
</dbReference>
<name>A0ABX1MIW0_9RHOO</name>
<protein>
    <submittedName>
        <fullName evidence="3">IMP dehydrogenase</fullName>
    </submittedName>
</protein>
<feature type="domain" description="Transglutaminase-like" evidence="2">
    <location>
        <begin position="176"/>
        <end position="252"/>
    </location>
</feature>
<evidence type="ECO:0000256" key="1">
    <source>
        <dbReference type="SAM" id="MobiDB-lite"/>
    </source>
</evidence>
<evidence type="ECO:0000259" key="2">
    <source>
        <dbReference type="SMART" id="SM00460"/>
    </source>
</evidence>
<keyword evidence="4" id="KW-1185">Reference proteome</keyword>
<dbReference type="Pfam" id="PF01841">
    <property type="entry name" value="Transglut_core"/>
    <property type="match status" value="1"/>
</dbReference>
<sequence>MSIHVALNHVSHYKYDRAVQLGPQVVRLRPCPHSRTCILSYSLKVLPAKHFINWQQDPQSNYLARLVFPDKTREFRVEVDLVAEMAVLNPFDFFLEPEAEHYPLTYSAEQRVELAPYLHRMSVGTGLGERFAAYLGAIPRDRRRTIDFLVDLNAKLQQDIGYLIRLESGVQSPEETLEKGSGSCRDSAWLQVQLLRHLGLAARFVSGYLIQLTADVKSLDGPSGPEADFTDLHAWCEVYLPGAGWIGLDPTSGLFAGEGHIPLACSPEPSSAAPISGLIDECECDFAHAMKVERIWEAPRVTKPYTEEQWARIEALGHEIDAQLTARDVRLTMGGEPTFVAVDDPDGDEWNTTAMGPTKRLLAADLYHRLREKYGAQGLMHFGQGKWYPGEQLPRWSLNAFWRRDGEPMWRDAALYADERHPAGADAALANRFLSGVAERLALDPKHVFDAFEDVFYYLWRERRLPANVDPFDARLDDPLERERLLRVFSHGLPNAVGAVLPVARAPAGQWVSSPWFLRSGRCYLIPGDSPMGYRLPLDSQPWISKGDYPYLHQPDPAQVFPPLATHAELRRQLRDRPARTGVGEGAAAAAMRVPGKHESATEITRTAMCAQPREGTLYIFMPPTGALDDYLAIVAAVEATAAALGQPIILEGYEPPSDPRLAHFSITPDPGVIEVNIHPAASWDELVERTTHLYDAARESRLSTEKFMLDGRHSGTGGGNHFVLGGATTADSPFLRRPDLLRSLIGYWHNHPSLSYLFSGLFIGPTSQAPRIDEARNDSVYEIEVAFRELERQIGLSGQHSGQCPPWLIDRLLRNLLIDVSGNTHRAEFCIDKLYSPDGPAGRHGLLELRAFEMPPHARMSLTQQLLLRGLVARFWQQPYAPERLVRWGTELHDRYMLPHFVAQDFADVISEMNGFGLPIREEWFAPHFEFRFPKVGDFAVRGVEVELRHALEPWHVMGEEGAAGATVRHVDSSLERLQVRVSGMAPDRYVLAVNGTALPLQATGTVGEAVAGVRYRAWQPASCLHPTIGVDAPLVFDLVDTWMKRSLGGAQYHVAHPGGRHHDTFPVNAFEAESRRLARFFRMGHTPGRRPVDIEPVRRNAEFPFTLDLRGVPKASS</sequence>
<dbReference type="InterPro" id="IPR013589">
    <property type="entry name" value="Bac_transglu_N"/>
</dbReference>
<gene>
    <name evidence="3" type="ORF">GPA26_05215</name>
</gene>
<dbReference type="SMART" id="SM00460">
    <property type="entry name" value="TGc"/>
    <property type="match status" value="1"/>
</dbReference>
<proteinExistence type="predicted"/>
<dbReference type="Proteomes" id="UP000652074">
    <property type="component" value="Unassembled WGS sequence"/>
</dbReference>
<dbReference type="InterPro" id="IPR018667">
    <property type="entry name" value="DUF2126"/>
</dbReference>
<dbReference type="SUPFAM" id="SSF54001">
    <property type="entry name" value="Cysteine proteinases"/>
    <property type="match status" value="1"/>
</dbReference>
<comment type="caution">
    <text evidence="3">The sequence shown here is derived from an EMBL/GenBank/DDBJ whole genome shotgun (WGS) entry which is preliminary data.</text>
</comment>
<evidence type="ECO:0000313" key="3">
    <source>
        <dbReference type="EMBL" id="NMF87878.1"/>
    </source>
</evidence>
<dbReference type="InterPro" id="IPR002931">
    <property type="entry name" value="Transglutaminase-like"/>
</dbReference>
<dbReference type="RefSeq" id="WP_169205308.1">
    <property type="nucleotide sequence ID" value="NZ_CP059560.1"/>
</dbReference>
<reference evidence="3 4" key="1">
    <citation type="submission" date="2019-12" db="EMBL/GenBank/DDBJ databases">
        <title>Comparative genomics gives insights into the taxonomy of the Azoarcus-Aromatoleum group and reveals separate origins of nif in the plant-associated Azoarcus and non-plant-associated Aromatoleum sub-groups.</title>
        <authorList>
            <person name="Lafos M."/>
            <person name="Maluk M."/>
            <person name="Batista M."/>
            <person name="Junghare M."/>
            <person name="Carmona M."/>
            <person name="Faoro H."/>
            <person name="Cruz L.M."/>
            <person name="Battistoni F."/>
            <person name="De Souza E."/>
            <person name="Pedrosa F."/>
            <person name="Chen W.-M."/>
            <person name="Poole P.S."/>
            <person name="Dixon R.A."/>
            <person name="James E.K."/>
        </authorList>
    </citation>
    <scope>NUCLEOTIDE SEQUENCE [LARGE SCALE GENOMIC DNA]</scope>
    <source>
        <strain evidence="3 4">ToN1</strain>
    </source>
</reference>